<dbReference type="PANTHER" id="PTHR21506">
    <property type="entry name" value="COMPONENT OF OLIGOMERIC GOLGI COMPLEX 6"/>
    <property type="match status" value="1"/>
</dbReference>
<evidence type="ECO:0000256" key="3">
    <source>
        <dbReference type="ARBA" id="ARBA00020973"/>
    </source>
</evidence>
<gene>
    <name evidence="13" type="ORF">RHOBADRAFT_38431</name>
</gene>
<evidence type="ECO:0000256" key="1">
    <source>
        <dbReference type="ARBA" id="ARBA00004395"/>
    </source>
</evidence>
<dbReference type="RefSeq" id="XP_018269283.1">
    <property type="nucleotide sequence ID" value="XM_018413524.1"/>
</dbReference>
<dbReference type="PANTHER" id="PTHR21506:SF0">
    <property type="entry name" value="CONSERVED OLIGOMERIC GOLGI COMPLEX SUBUNIT 6"/>
    <property type="match status" value="1"/>
</dbReference>
<evidence type="ECO:0000256" key="7">
    <source>
        <dbReference type="ARBA" id="ARBA00023136"/>
    </source>
</evidence>
<organism evidence="13 14">
    <name type="scientific">Rhodotorula graminis (strain WP1)</name>
    <dbReference type="NCBI Taxonomy" id="578459"/>
    <lineage>
        <taxon>Eukaryota</taxon>
        <taxon>Fungi</taxon>
        <taxon>Dikarya</taxon>
        <taxon>Basidiomycota</taxon>
        <taxon>Pucciniomycotina</taxon>
        <taxon>Microbotryomycetes</taxon>
        <taxon>Sporidiobolales</taxon>
        <taxon>Sporidiobolaceae</taxon>
        <taxon>Rhodotorula</taxon>
    </lineage>
</organism>
<dbReference type="OMA" id="HSCLDFF"/>
<evidence type="ECO:0000256" key="10">
    <source>
        <dbReference type="RuleBase" id="RU365075"/>
    </source>
</evidence>
<keyword evidence="4 10" id="KW-0813">Transport</keyword>
<dbReference type="AlphaFoldDB" id="A0A0P9EVN8"/>
<evidence type="ECO:0000256" key="4">
    <source>
        <dbReference type="ARBA" id="ARBA00022448"/>
    </source>
</evidence>
<dbReference type="GO" id="GO:0017119">
    <property type="term" value="C:Golgi transport complex"/>
    <property type="evidence" value="ECO:0007669"/>
    <property type="project" value="UniProtKB-UniRule"/>
</dbReference>
<dbReference type="GeneID" id="28973973"/>
<evidence type="ECO:0000313" key="14">
    <source>
        <dbReference type="Proteomes" id="UP000053890"/>
    </source>
</evidence>
<dbReference type="Pfam" id="PF06419">
    <property type="entry name" value="COG6_N"/>
    <property type="match status" value="1"/>
</dbReference>
<comment type="subunit">
    <text evidence="10">Component of the conserved oligomeric Golgi complex.</text>
</comment>
<dbReference type="Proteomes" id="UP000053890">
    <property type="component" value="Unassembled WGS sequence"/>
</dbReference>
<keyword evidence="6 10" id="KW-0333">Golgi apparatus</keyword>
<feature type="non-terminal residue" evidence="13">
    <location>
        <position position="502"/>
    </location>
</feature>
<comment type="subcellular location">
    <subcellularLocation>
        <location evidence="1 10">Golgi apparatus membrane</location>
        <topology evidence="1 10">Peripheral membrane protein</topology>
    </subcellularLocation>
</comment>
<evidence type="ECO:0000259" key="12">
    <source>
        <dbReference type="Pfam" id="PF20653"/>
    </source>
</evidence>
<reference evidence="13 14" key="1">
    <citation type="journal article" date="2015" name="Front. Microbiol.">
        <title>Genome sequence of the plant growth promoting endophytic yeast Rhodotorula graminis WP1.</title>
        <authorList>
            <person name="Firrincieli A."/>
            <person name="Otillar R."/>
            <person name="Salamov A."/>
            <person name="Schmutz J."/>
            <person name="Khan Z."/>
            <person name="Redman R.S."/>
            <person name="Fleck N.D."/>
            <person name="Lindquist E."/>
            <person name="Grigoriev I.V."/>
            <person name="Doty S.L."/>
        </authorList>
    </citation>
    <scope>NUCLEOTIDE SEQUENCE [LARGE SCALE GENOMIC DNA]</scope>
    <source>
        <strain evidence="13 14">WP1</strain>
    </source>
</reference>
<dbReference type="OrthoDB" id="272987at2759"/>
<dbReference type="GO" id="GO:0006891">
    <property type="term" value="P:intra-Golgi vesicle-mediated transport"/>
    <property type="evidence" value="ECO:0007669"/>
    <property type="project" value="UniProtKB-UniRule"/>
</dbReference>
<comment type="function">
    <text evidence="10">Acts as component of the peripheral membrane COG complex that is involved in intra-Golgi protein trafficking. COG is located at the cis-Golgi, and regulates tethering of retrograde intra-Golgi vesicles and possibly a number of other membrane trafficking events.</text>
</comment>
<comment type="function">
    <text evidence="9">Acts as a component of the peripheral membrane COG complex that is involved in intra-Golgi protein trafficking. COG is located at the cis-Golgi, and regulates tethering of retrograde intra-Golgi vesicles and possibly a number of other membrane trafficking events.</text>
</comment>
<dbReference type="STRING" id="578459.A0A0P9EVN8"/>
<keyword evidence="5 10" id="KW-0653">Protein transport</keyword>
<evidence type="ECO:0000256" key="6">
    <source>
        <dbReference type="ARBA" id="ARBA00023034"/>
    </source>
</evidence>
<dbReference type="GO" id="GO:0000139">
    <property type="term" value="C:Golgi membrane"/>
    <property type="evidence" value="ECO:0007669"/>
    <property type="project" value="UniProtKB-SubCell"/>
</dbReference>
<evidence type="ECO:0000256" key="9">
    <source>
        <dbReference type="ARBA" id="ARBA00043873"/>
    </source>
</evidence>
<feature type="domain" description="Conserved oligomeric complex COG6 N-terminal" evidence="11">
    <location>
        <begin position="2"/>
        <end position="70"/>
    </location>
</feature>
<dbReference type="GO" id="GO:0015031">
    <property type="term" value="P:protein transport"/>
    <property type="evidence" value="ECO:0007669"/>
    <property type="project" value="UniProtKB-KW"/>
</dbReference>
<evidence type="ECO:0000256" key="8">
    <source>
        <dbReference type="ARBA" id="ARBA00031348"/>
    </source>
</evidence>
<dbReference type="InterPro" id="IPR048369">
    <property type="entry name" value="COG6_C"/>
</dbReference>
<dbReference type="InterPro" id="IPR048368">
    <property type="entry name" value="COG6_N"/>
</dbReference>
<keyword evidence="14" id="KW-1185">Reference proteome</keyword>
<proteinExistence type="inferred from homology"/>
<keyword evidence="7 10" id="KW-0472">Membrane</keyword>
<sequence length="502" mass="56209">MLQSHLDAMHVCCDEVQTELDKANQGTRYLLEHAEGLRQQRATTTVQQSLIHVFLARFTLTESELRALTSRDVPVGPELFAAMDKTERIRADCRALLSGEAGEGTQAGLDIMEYTSQHLEAGYAKLHKWLTFEARGFAKDVLEVSATVREAVARLKSRPEQLSEVLSILGTTRSTSILNLFLDALTRGGPNGLPRPIELHAHDPIRYIGDMLAWLHQAMAGEREFLESLFGTRSDDESQRRRVGEVHALSRHKRVRTGVDGIVGGVVSDRDRVKKLLDRDLEGCGRPLKIRVQQTIKSQESPIMAYQISTLIHFYKVTMERTVGEDALMSTVLGEIMQHAYEVFFETLYAQGRSLLRFIQPPAAALSAPTQLRDVLSTLREIMTVYASSLLDADSATPPPSSREVEFRPVLDAALDPALDMCARMAEMRAAEWDRSVFWVNVDEAVLSALEPFAFAQERRETVQRDEGEHVELLTTKHYGHLVAECGLEPILLALRTKGRPL</sequence>
<evidence type="ECO:0000256" key="5">
    <source>
        <dbReference type="ARBA" id="ARBA00022927"/>
    </source>
</evidence>
<dbReference type="EMBL" id="KQ474083">
    <property type="protein sequence ID" value="KPV73234.1"/>
    <property type="molecule type" value="Genomic_DNA"/>
</dbReference>
<comment type="similarity">
    <text evidence="2 10">Belongs to the COG6 family.</text>
</comment>
<accession>A0A0P9EVN8</accession>
<dbReference type="InterPro" id="IPR010490">
    <property type="entry name" value="COG6"/>
</dbReference>
<name>A0A0P9EVN8_RHOGW</name>
<dbReference type="SMART" id="SM01087">
    <property type="entry name" value="COG6"/>
    <property type="match status" value="1"/>
</dbReference>
<dbReference type="Pfam" id="PF20653">
    <property type="entry name" value="COG6_C"/>
    <property type="match status" value="1"/>
</dbReference>
<protein>
    <recommendedName>
        <fullName evidence="3 10">Conserved oligomeric Golgi complex subunit 6</fullName>
        <shortName evidence="10">COG complex subunit 6</shortName>
    </recommendedName>
    <alternativeName>
        <fullName evidence="8 10">Component of oligomeric Golgi complex 6</fullName>
    </alternativeName>
</protein>
<evidence type="ECO:0000256" key="2">
    <source>
        <dbReference type="ARBA" id="ARBA00011023"/>
    </source>
</evidence>
<evidence type="ECO:0000313" key="13">
    <source>
        <dbReference type="EMBL" id="KPV73234.1"/>
    </source>
</evidence>
<feature type="domain" description="Conserved Oligomeric Golgi complex subunit 6 C-terminal" evidence="12">
    <location>
        <begin position="106"/>
        <end position="496"/>
    </location>
</feature>
<evidence type="ECO:0000259" key="11">
    <source>
        <dbReference type="Pfam" id="PF06419"/>
    </source>
</evidence>